<evidence type="ECO:0000259" key="2">
    <source>
        <dbReference type="PROSITE" id="PS50280"/>
    </source>
</evidence>
<dbReference type="InterPro" id="IPR001214">
    <property type="entry name" value="SET_dom"/>
</dbReference>
<dbReference type="AlphaFoldDB" id="A0A2T2PC80"/>
<dbReference type="Proteomes" id="UP000240883">
    <property type="component" value="Unassembled WGS sequence"/>
</dbReference>
<dbReference type="OrthoDB" id="1028014at2759"/>
<feature type="region of interest" description="Disordered" evidence="1">
    <location>
        <begin position="45"/>
        <end position="65"/>
    </location>
</feature>
<dbReference type="SMART" id="SM00317">
    <property type="entry name" value="SET"/>
    <property type="match status" value="1"/>
</dbReference>
<accession>A0A2T2PC80</accession>
<gene>
    <name evidence="3" type="ORF">BS50DRAFT_36416</name>
</gene>
<dbReference type="Gene3D" id="2.170.270.10">
    <property type="entry name" value="SET domain"/>
    <property type="match status" value="1"/>
</dbReference>
<organism evidence="3 4">
    <name type="scientific">Corynespora cassiicola Philippines</name>
    <dbReference type="NCBI Taxonomy" id="1448308"/>
    <lineage>
        <taxon>Eukaryota</taxon>
        <taxon>Fungi</taxon>
        <taxon>Dikarya</taxon>
        <taxon>Ascomycota</taxon>
        <taxon>Pezizomycotina</taxon>
        <taxon>Dothideomycetes</taxon>
        <taxon>Pleosporomycetidae</taxon>
        <taxon>Pleosporales</taxon>
        <taxon>Corynesporascaceae</taxon>
        <taxon>Corynespora</taxon>
    </lineage>
</organism>
<dbReference type="PANTHER" id="PTHR47332:SF6">
    <property type="entry name" value="SET DOMAIN-CONTAINING PROTEIN"/>
    <property type="match status" value="1"/>
</dbReference>
<dbReference type="InterPro" id="IPR046341">
    <property type="entry name" value="SET_dom_sf"/>
</dbReference>
<dbReference type="PANTHER" id="PTHR47332">
    <property type="entry name" value="SET DOMAIN-CONTAINING PROTEIN 5"/>
    <property type="match status" value="1"/>
</dbReference>
<feature type="domain" description="SET" evidence="2">
    <location>
        <begin position="147"/>
        <end position="291"/>
    </location>
</feature>
<name>A0A2T2PC80_CORCC</name>
<proteinExistence type="predicted"/>
<evidence type="ECO:0000313" key="4">
    <source>
        <dbReference type="Proteomes" id="UP000240883"/>
    </source>
</evidence>
<dbReference type="CDD" id="cd20071">
    <property type="entry name" value="SET_SMYD"/>
    <property type="match status" value="1"/>
</dbReference>
<dbReference type="EMBL" id="KZ678128">
    <property type="protein sequence ID" value="PSN75262.1"/>
    <property type="molecule type" value="Genomic_DNA"/>
</dbReference>
<dbReference type="InterPro" id="IPR053185">
    <property type="entry name" value="SET_domain_protein"/>
</dbReference>
<protein>
    <submittedName>
        <fullName evidence="3">SET domain-containing protein</fullName>
    </submittedName>
</protein>
<reference evidence="3 4" key="1">
    <citation type="journal article" date="2018" name="Front. Microbiol.">
        <title>Genome-Wide Analysis of Corynespora cassiicola Leaf Fall Disease Putative Effectors.</title>
        <authorList>
            <person name="Lopez D."/>
            <person name="Ribeiro S."/>
            <person name="Label P."/>
            <person name="Fumanal B."/>
            <person name="Venisse J.S."/>
            <person name="Kohler A."/>
            <person name="de Oliveira R.R."/>
            <person name="Labutti K."/>
            <person name="Lipzen A."/>
            <person name="Lail K."/>
            <person name="Bauer D."/>
            <person name="Ohm R.A."/>
            <person name="Barry K.W."/>
            <person name="Spatafora J."/>
            <person name="Grigoriev I.V."/>
            <person name="Martin F.M."/>
            <person name="Pujade-Renaud V."/>
        </authorList>
    </citation>
    <scope>NUCLEOTIDE SEQUENCE [LARGE SCALE GENOMIC DNA]</scope>
    <source>
        <strain evidence="3 4">Philippines</strain>
    </source>
</reference>
<dbReference type="SUPFAM" id="SSF82199">
    <property type="entry name" value="SET domain"/>
    <property type="match status" value="1"/>
</dbReference>
<evidence type="ECO:0000313" key="3">
    <source>
        <dbReference type="EMBL" id="PSN75262.1"/>
    </source>
</evidence>
<dbReference type="STRING" id="1448308.A0A2T2PC80"/>
<keyword evidence="4" id="KW-1185">Reference proteome</keyword>
<dbReference type="Pfam" id="PF00856">
    <property type="entry name" value="SET"/>
    <property type="match status" value="1"/>
</dbReference>
<evidence type="ECO:0000256" key="1">
    <source>
        <dbReference type="SAM" id="MobiDB-lite"/>
    </source>
</evidence>
<dbReference type="PROSITE" id="PS50280">
    <property type="entry name" value="SET"/>
    <property type="match status" value="1"/>
</dbReference>
<sequence length="445" mass="50069">MKYIANLGFVAVASALSNSKIENIPQKPLLADACPSNSLLHNGECQPSSFDPNSGTTNASFSSKSTQSLDEARRWAEKVVNFPWTFWPECFSNENTTEPICVFSDQKFAGGRGIFLVTSSDYAYEILKKPAFTQPEALERINHHGNPPFVQQEFPGKGRGLVANKTLHRGDQIFASTPLLITNPEAYLLAEKERLRLAHRGVETLPEESKTLFWALLDHFKGDAVDDRINTNAFEIYVNGVMQHAVLPEIAMLNHDCRPNAAYFWDEETLSHYVHATQTIHPGQEITITYINNEKSRSRRMDNLKTNWGFDCSCSACSAHPAMTAESDGRLQQMAELAKELDDWSSDTEATPETAEALVSMYEQERLFASLGVPYKHAAEVYSSYGDKYNAIKYARLSVEYSALDKGFRDRDVKEMRAMAKDPEMSWSWKKRVGLKRFAGCGHVH</sequence>